<evidence type="ECO:0000256" key="2">
    <source>
        <dbReference type="SAM" id="Phobius"/>
    </source>
</evidence>
<accession>A0A7C2JZ75</accession>
<keyword evidence="2" id="KW-0472">Membrane</keyword>
<protein>
    <submittedName>
        <fullName evidence="3">Uncharacterized protein</fullName>
    </submittedName>
</protein>
<dbReference type="AlphaFoldDB" id="A0A7C2JZ75"/>
<comment type="caution">
    <text evidence="3">The sequence shown here is derived from an EMBL/GenBank/DDBJ whole genome shotgun (WGS) entry which is preliminary data.</text>
</comment>
<evidence type="ECO:0000256" key="1">
    <source>
        <dbReference type="SAM" id="MobiDB-lite"/>
    </source>
</evidence>
<sequence>MPTPPDLLADLPAPRDDEPASLRQDILDELSDHLSCAFHRELVKSGDEQTAQQRVLDRFGDPRRIAYQLWFQAMWSRIMSQRISMGLQGLLVVGMLAVAFLMFRVLDYQSRMHDEWQALRSQSASNQQMLTALLQRFPAPAAFSDAGGMSAEGGYDAGMGGAMMPGAMPGTPTASGMGMMMGGGDMASTPQTPPNLVVRVVMEGDNGTAAANYLLEVQDENGQGIPAWVGGHSAAYGEGYGGEGSSGGMPGGDFGVMGYGPGRQMWVDQPQPDGSKYANVPPGRYTAIVEFPDGRLGRQRFAVLPKETKTVTVVCPPPAEPSLVTLVGPMLEQIDPAFEIRAGVTITRPKQKVGNTEWTVKDAPSWEVWFDPATGLVTSLQSPVKIAGGPSPKQPLTFDDSDPPDTRFVSLKGGVYQVDWKFLLVWKDGRSVADMDLNPRDFKVGPLDVELMSFDAEPGSTTWTLTVPEMRWSVVQEQAKKLERETRGTGGHRPKPPPTATLSEGDRAARSSLRMEGFEGVELYADGVQGPVRLTLPRMVAVQSEQTHRFQLSVRNNPGKSVTAELQFPWIEPETQSLLAQLHPTLVLPDVDVEAALQGEVMVRVFYLTNVDGRHEIKVLLSELVPKDDPLEVARSLGTAFAVWRIEPPKPSKPTDAAGPTAREK</sequence>
<proteinExistence type="predicted"/>
<reference evidence="3" key="1">
    <citation type="journal article" date="2020" name="mSystems">
        <title>Genome- and Community-Level Interaction Insights into Carbon Utilization and Element Cycling Functions of Hydrothermarchaeota in Hydrothermal Sediment.</title>
        <authorList>
            <person name="Zhou Z."/>
            <person name="Liu Y."/>
            <person name="Xu W."/>
            <person name="Pan J."/>
            <person name="Luo Z.H."/>
            <person name="Li M."/>
        </authorList>
    </citation>
    <scope>NUCLEOTIDE SEQUENCE [LARGE SCALE GENOMIC DNA]</scope>
    <source>
        <strain evidence="3">SpSt-339</strain>
    </source>
</reference>
<feature type="transmembrane region" description="Helical" evidence="2">
    <location>
        <begin position="83"/>
        <end position="103"/>
    </location>
</feature>
<organism evidence="3">
    <name type="scientific">Schlesneria paludicola</name>
    <dbReference type="NCBI Taxonomy" id="360056"/>
    <lineage>
        <taxon>Bacteria</taxon>
        <taxon>Pseudomonadati</taxon>
        <taxon>Planctomycetota</taxon>
        <taxon>Planctomycetia</taxon>
        <taxon>Planctomycetales</taxon>
        <taxon>Planctomycetaceae</taxon>
        <taxon>Schlesneria</taxon>
    </lineage>
</organism>
<name>A0A7C2JZ75_9PLAN</name>
<feature type="region of interest" description="Disordered" evidence="1">
    <location>
        <begin position="480"/>
        <end position="509"/>
    </location>
</feature>
<dbReference type="EMBL" id="DSOK01000344">
    <property type="protein sequence ID" value="HEN16284.1"/>
    <property type="molecule type" value="Genomic_DNA"/>
</dbReference>
<keyword evidence="2" id="KW-0812">Transmembrane</keyword>
<gene>
    <name evidence="3" type="ORF">ENQ76_12550</name>
</gene>
<evidence type="ECO:0000313" key="3">
    <source>
        <dbReference type="EMBL" id="HEN16284.1"/>
    </source>
</evidence>
<keyword evidence="2" id="KW-1133">Transmembrane helix</keyword>